<sequence length="270" mass="28603">MQQQRGLVGRDRVRPGSGRRSLKDGAAILSLQGGTHSPVNRVEHLAFALEFHLGFRGVNVYVHRVELGGQVQHAAGKFAHHALVGIGLLQRGGHQAGLHIPSVDEKMLIAPGAPAADRHGREAGNRNLLRAALHGGKAQSQLPAQHAVKRRPQLPVAGGIKLLLAVAEKLHGNLRAGKSQPLDHRQRRRALGRVPLNKFQPGGGVEKQIPHHDGGALGAACFLPAEHPPPLQRQRDPQRLARLPGEQGDAAHGGYGGQGLAPEAQGADGL</sequence>
<evidence type="ECO:0000313" key="2">
    <source>
        <dbReference type="EMBL" id="MPM89775.1"/>
    </source>
</evidence>
<gene>
    <name evidence="2" type="ORF">SDC9_136887</name>
</gene>
<feature type="region of interest" description="Disordered" evidence="1">
    <location>
        <begin position="244"/>
        <end position="270"/>
    </location>
</feature>
<proteinExistence type="predicted"/>
<accession>A0A645DKH9</accession>
<dbReference type="EMBL" id="VSSQ01037155">
    <property type="protein sequence ID" value="MPM89775.1"/>
    <property type="molecule type" value="Genomic_DNA"/>
</dbReference>
<dbReference type="AlphaFoldDB" id="A0A645DKH9"/>
<feature type="region of interest" description="Disordered" evidence="1">
    <location>
        <begin position="216"/>
        <end position="235"/>
    </location>
</feature>
<name>A0A645DKH9_9ZZZZ</name>
<reference evidence="2" key="1">
    <citation type="submission" date="2019-08" db="EMBL/GenBank/DDBJ databases">
        <authorList>
            <person name="Kucharzyk K."/>
            <person name="Murdoch R.W."/>
            <person name="Higgins S."/>
            <person name="Loffler F."/>
        </authorList>
    </citation>
    <scope>NUCLEOTIDE SEQUENCE</scope>
</reference>
<feature type="region of interest" description="Disordered" evidence="1">
    <location>
        <begin position="1"/>
        <end position="21"/>
    </location>
</feature>
<evidence type="ECO:0000256" key="1">
    <source>
        <dbReference type="SAM" id="MobiDB-lite"/>
    </source>
</evidence>
<protein>
    <submittedName>
        <fullName evidence="2">Uncharacterized protein</fullName>
    </submittedName>
</protein>
<organism evidence="2">
    <name type="scientific">bioreactor metagenome</name>
    <dbReference type="NCBI Taxonomy" id="1076179"/>
    <lineage>
        <taxon>unclassified sequences</taxon>
        <taxon>metagenomes</taxon>
        <taxon>ecological metagenomes</taxon>
    </lineage>
</organism>
<comment type="caution">
    <text evidence="2">The sequence shown here is derived from an EMBL/GenBank/DDBJ whole genome shotgun (WGS) entry which is preliminary data.</text>
</comment>